<sequence length="266" mass="28957">MNTEKTADYQCILYQVTDNTCTITLNRPKVYNALNNQLSAELVQALKVAANDTNVRVVVLTGAGKGFCTGHDLKAPENMQGRAPSEIINQNYKPIIEALRHLAKPVICRLNGVAAGAGCSLALACDMIIASEDASLVQIFVNIGLVMDAGASYFLSQLLPRNKAFELAAKGTPLTAVEAEQWGIVNRVAPAEALDEVLAEELAYFAQAPTKAIGMMKRLLNQAYQSDLPHMIEMEATYQDHASKTKDHTEGIMSFIQKRKANFKGK</sequence>
<dbReference type="CDD" id="cd06558">
    <property type="entry name" value="crotonase-like"/>
    <property type="match status" value="1"/>
</dbReference>
<keyword evidence="3" id="KW-1185">Reference proteome</keyword>
<dbReference type="PANTHER" id="PTHR43459:SF1">
    <property type="entry name" value="EG:BACN32G11.4 PROTEIN"/>
    <property type="match status" value="1"/>
</dbReference>
<dbReference type="InterPro" id="IPR001753">
    <property type="entry name" value="Enoyl-CoA_hydra/iso"/>
</dbReference>
<dbReference type="AlphaFoldDB" id="A1ZL44"/>
<evidence type="ECO:0000313" key="3">
    <source>
        <dbReference type="Proteomes" id="UP000004095"/>
    </source>
</evidence>
<evidence type="ECO:0000256" key="1">
    <source>
        <dbReference type="ARBA" id="ARBA00005254"/>
    </source>
</evidence>
<evidence type="ECO:0000313" key="2">
    <source>
        <dbReference type="EMBL" id="EAY29010.1"/>
    </source>
</evidence>
<organism evidence="2 3">
    <name type="scientific">Microscilla marina ATCC 23134</name>
    <dbReference type="NCBI Taxonomy" id="313606"/>
    <lineage>
        <taxon>Bacteria</taxon>
        <taxon>Pseudomonadati</taxon>
        <taxon>Bacteroidota</taxon>
        <taxon>Cytophagia</taxon>
        <taxon>Cytophagales</taxon>
        <taxon>Microscillaceae</taxon>
        <taxon>Microscilla</taxon>
    </lineage>
</organism>
<dbReference type="Gene3D" id="3.90.226.10">
    <property type="entry name" value="2-enoyl-CoA Hydratase, Chain A, domain 1"/>
    <property type="match status" value="1"/>
</dbReference>
<dbReference type="EMBL" id="AAWS01000013">
    <property type="protein sequence ID" value="EAY29010.1"/>
    <property type="molecule type" value="Genomic_DNA"/>
</dbReference>
<dbReference type="Gene3D" id="1.10.12.10">
    <property type="entry name" value="Lyase 2-enoyl-coa Hydratase, Chain A, domain 2"/>
    <property type="match status" value="1"/>
</dbReference>
<comment type="similarity">
    <text evidence="1">Belongs to the enoyl-CoA hydratase/isomerase family.</text>
</comment>
<dbReference type="PANTHER" id="PTHR43459">
    <property type="entry name" value="ENOYL-COA HYDRATASE"/>
    <property type="match status" value="1"/>
</dbReference>
<dbReference type="OrthoDB" id="9775794at2"/>
<dbReference type="Pfam" id="PF00378">
    <property type="entry name" value="ECH_1"/>
    <property type="match status" value="1"/>
</dbReference>
<accession>A1ZL44</accession>
<dbReference type="SUPFAM" id="SSF52096">
    <property type="entry name" value="ClpP/crotonase"/>
    <property type="match status" value="1"/>
</dbReference>
<dbReference type="Proteomes" id="UP000004095">
    <property type="component" value="Unassembled WGS sequence"/>
</dbReference>
<dbReference type="RefSeq" id="WP_002697221.1">
    <property type="nucleotide sequence ID" value="NZ_AAWS01000013.1"/>
</dbReference>
<dbReference type="GO" id="GO:0016853">
    <property type="term" value="F:isomerase activity"/>
    <property type="evidence" value="ECO:0007669"/>
    <property type="project" value="UniProtKB-KW"/>
</dbReference>
<dbReference type="eggNOG" id="COG1024">
    <property type="taxonomic scope" value="Bacteria"/>
</dbReference>
<keyword evidence="2" id="KW-0413">Isomerase</keyword>
<comment type="caution">
    <text evidence="2">The sequence shown here is derived from an EMBL/GenBank/DDBJ whole genome shotgun (WGS) entry which is preliminary data.</text>
</comment>
<dbReference type="InterPro" id="IPR029045">
    <property type="entry name" value="ClpP/crotonase-like_dom_sf"/>
</dbReference>
<gene>
    <name evidence="2" type="ORF">M23134_00164</name>
</gene>
<name>A1ZL44_MICM2</name>
<reference evidence="2 3" key="1">
    <citation type="submission" date="2007-01" db="EMBL/GenBank/DDBJ databases">
        <authorList>
            <person name="Haygood M."/>
            <person name="Podell S."/>
            <person name="Anderson C."/>
            <person name="Hopkinson B."/>
            <person name="Roe K."/>
            <person name="Barbeau K."/>
            <person name="Gaasterland T."/>
            <person name="Ferriera S."/>
            <person name="Johnson J."/>
            <person name="Kravitz S."/>
            <person name="Beeson K."/>
            <person name="Sutton G."/>
            <person name="Rogers Y.-H."/>
            <person name="Friedman R."/>
            <person name="Frazier M."/>
            <person name="Venter J.C."/>
        </authorList>
    </citation>
    <scope>NUCLEOTIDE SEQUENCE [LARGE SCALE GENOMIC DNA]</scope>
    <source>
        <strain evidence="2 3">ATCC 23134</strain>
    </source>
</reference>
<proteinExistence type="inferred from homology"/>
<dbReference type="InterPro" id="IPR014748">
    <property type="entry name" value="Enoyl-CoA_hydra_C"/>
</dbReference>
<protein>
    <submittedName>
        <fullName evidence="2">Enoyl-CoA isomerase</fullName>
    </submittedName>
</protein>